<evidence type="ECO:0000256" key="1">
    <source>
        <dbReference type="SAM" id="Coils"/>
    </source>
</evidence>
<accession>A0A351R9F1</accession>
<gene>
    <name evidence="4" type="ORF">DCW48_03160</name>
</gene>
<feature type="transmembrane region" description="Helical" evidence="3">
    <location>
        <begin position="21"/>
        <end position="41"/>
    </location>
</feature>
<keyword evidence="3" id="KW-0472">Membrane</keyword>
<feature type="coiled-coil region" evidence="1">
    <location>
        <begin position="46"/>
        <end position="73"/>
    </location>
</feature>
<evidence type="ECO:0000256" key="2">
    <source>
        <dbReference type="SAM" id="MobiDB-lite"/>
    </source>
</evidence>
<dbReference type="EMBL" id="DNAA01000074">
    <property type="protein sequence ID" value="HBA08672.1"/>
    <property type="molecule type" value="Genomic_DNA"/>
</dbReference>
<evidence type="ECO:0000256" key="3">
    <source>
        <dbReference type="SAM" id="Phobius"/>
    </source>
</evidence>
<organism evidence="4 5">
    <name type="scientific">Methylotenera mobilis</name>
    <dbReference type="NCBI Taxonomy" id="359408"/>
    <lineage>
        <taxon>Bacteria</taxon>
        <taxon>Pseudomonadati</taxon>
        <taxon>Pseudomonadota</taxon>
        <taxon>Betaproteobacteria</taxon>
        <taxon>Nitrosomonadales</taxon>
        <taxon>Methylophilaceae</taxon>
        <taxon>Methylotenera</taxon>
    </lineage>
</organism>
<protein>
    <submittedName>
        <fullName evidence="4">MSHA biogenesis protein MshI</fullName>
    </submittedName>
</protein>
<comment type="caution">
    <text evidence="4">The sequence shown here is derived from an EMBL/GenBank/DDBJ whole genome shotgun (WGS) entry which is preliminary data.</text>
</comment>
<name>A0A351R9F1_9PROT</name>
<evidence type="ECO:0000313" key="4">
    <source>
        <dbReference type="EMBL" id="HBA08672.1"/>
    </source>
</evidence>
<dbReference type="STRING" id="1132855.GCA_000384255_01415"/>
<dbReference type="AlphaFoldDB" id="A0A351R9F1"/>
<dbReference type="Proteomes" id="UP000264313">
    <property type="component" value="Unassembled WGS sequence"/>
</dbReference>
<reference evidence="4 5" key="1">
    <citation type="journal article" date="2018" name="Nat. Biotechnol.">
        <title>A standardized bacterial taxonomy based on genome phylogeny substantially revises the tree of life.</title>
        <authorList>
            <person name="Parks D.H."/>
            <person name="Chuvochina M."/>
            <person name="Waite D.W."/>
            <person name="Rinke C."/>
            <person name="Skarshewski A."/>
            <person name="Chaumeil P.A."/>
            <person name="Hugenholtz P."/>
        </authorList>
    </citation>
    <scope>NUCLEOTIDE SEQUENCE [LARGE SCALE GENOMIC DNA]</scope>
    <source>
        <strain evidence="4">UBA9958</strain>
    </source>
</reference>
<proteinExistence type="predicted"/>
<feature type="region of interest" description="Disordered" evidence="2">
    <location>
        <begin position="235"/>
        <end position="258"/>
    </location>
</feature>
<dbReference type="InterPro" id="IPR007813">
    <property type="entry name" value="PilN"/>
</dbReference>
<sequence length="258" mass="28247">MSQQINLVNIALIKQKPFLTLNSMAAMIVAMAFILLGYYTYLQKEVSALSLQREQMANNLIKVQNELKALALLHAPHDKDTSLEKQITQLEQKVKVQQQILTILSHSTNTPDNSYAALMRAFARQRVEGLWLTGFSVDSQTDTLNIQGRALQGDLVPQYINRLSNEPALKGKLFSGLNISLPKADTLSNSPSIPAAIPQTQSDKLNDVRLNAQNPTTTTNIPNFIEFSLESKLDNTSSQAINTPSNAASQAPATGGKS</sequence>
<keyword evidence="3" id="KW-1133">Transmembrane helix</keyword>
<evidence type="ECO:0000313" key="5">
    <source>
        <dbReference type="Proteomes" id="UP000264313"/>
    </source>
</evidence>
<keyword evidence="3" id="KW-0812">Transmembrane</keyword>
<feature type="compositionally biased region" description="Polar residues" evidence="2">
    <location>
        <begin position="235"/>
        <end position="252"/>
    </location>
</feature>
<keyword evidence="1" id="KW-0175">Coiled coil</keyword>
<dbReference type="Pfam" id="PF05137">
    <property type="entry name" value="PilN"/>
    <property type="match status" value="1"/>
</dbReference>